<protein>
    <recommendedName>
        <fullName evidence="2">TFIIB-type domain-containing protein</fullName>
    </recommendedName>
</protein>
<gene>
    <name evidence="1" type="ORF">LCGC14_1416080</name>
</gene>
<name>A0A0F9JSV7_9ZZZZ</name>
<evidence type="ECO:0008006" key="2">
    <source>
        <dbReference type="Google" id="ProtNLM"/>
    </source>
</evidence>
<comment type="caution">
    <text evidence="1">The sequence shown here is derived from an EMBL/GenBank/DDBJ whole genome shotgun (WGS) entry which is preliminary data.</text>
</comment>
<reference evidence="1" key="1">
    <citation type="journal article" date="2015" name="Nature">
        <title>Complex archaea that bridge the gap between prokaryotes and eukaryotes.</title>
        <authorList>
            <person name="Spang A."/>
            <person name="Saw J.H."/>
            <person name="Jorgensen S.L."/>
            <person name="Zaremba-Niedzwiedzka K."/>
            <person name="Martijn J."/>
            <person name="Lind A.E."/>
            <person name="van Eijk R."/>
            <person name="Schleper C."/>
            <person name="Guy L."/>
            <person name="Ettema T.J."/>
        </authorList>
    </citation>
    <scope>NUCLEOTIDE SEQUENCE</scope>
</reference>
<organism evidence="1">
    <name type="scientific">marine sediment metagenome</name>
    <dbReference type="NCBI Taxonomy" id="412755"/>
    <lineage>
        <taxon>unclassified sequences</taxon>
        <taxon>metagenomes</taxon>
        <taxon>ecological metagenomes</taxon>
    </lineage>
</organism>
<dbReference type="AlphaFoldDB" id="A0A0F9JSV7"/>
<evidence type="ECO:0000313" key="1">
    <source>
        <dbReference type="EMBL" id="KKM72889.1"/>
    </source>
</evidence>
<accession>A0A0F9JSV7</accession>
<proteinExistence type="predicted"/>
<sequence length="37" mass="4241">MTVFETKCPKCGKLITIDFIVDDEGDFYCSNCNITFE</sequence>
<feature type="non-terminal residue" evidence="1">
    <location>
        <position position="37"/>
    </location>
</feature>
<dbReference type="EMBL" id="LAZR01009391">
    <property type="protein sequence ID" value="KKM72889.1"/>
    <property type="molecule type" value="Genomic_DNA"/>
</dbReference>